<feature type="region of interest" description="Disordered" evidence="5">
    <location>
        <begin position="961"/>
        <end position="996"/>
    </location>
</feature>
<dbReference type="PANTHER" id="PTHR32114:SF2">
    <property type="entry name" value="ABC TRANSPORTER ABCH.3"/>
    <property type="match status" value="1"/>
</dbReference>
<evidence type="ECO:0000313" key="8">
    <source>
        <dbReference type="Proteomes" id="UP000199135"/>
    </source>
</evidence>
<feature type="region of interest" description="Disordered" evidence="5">
    <location>
        <begin position="644"/>
        <end position="669"/>
    </location>
</feature>
<feature type="region of interest" description="Disordered" evidence="5">
    <location>
        <begin position="555"/>
        <end position="612"/>
    </location>
</feature>
<dbReference type="RefSeq" id="WP_078687507.1">
    <property type="nucleotide sequence ID" value="NZ_FNWT01000004.1"/>
</dbReference>
<dbReference type="SUPFAM" id="SSF52540">
    <property type="entry name" value="P-loop containing nucleoside triphosphate hydrolases"/>
    <property type="match status" value="1"/>
</dbReference>
<feature type="domain" description="Rad50/SbcC-type AAA" evidence="6">
    <location>
        <begin position="6"/>
        <end position="182"/>
    </location>
</feature>
<feature type="region of interest" description="Disordered" evidence="5">
    <location>
        <begin position="756"/>
        <end position="778"/>
    </location>
</feature>
<dbReference type="InterPro" id="IPR027417">
    <property type="entry name" value="P-loop_NTPase"/>
</dbReference>
<keyword evidence="8" id="KW-1185">Reference proteome</keyword>
<keyword evidence="4" id="KW-0175">Coiled coil</keyword>
<dbReference type="InterPro" id="IPR038729">
    <property type="entry name" value="Rad50/SbcC_AAA"/>
</dbReference>
<comment type="similarity">
    <text evidence="1">Belongs to the SMC family. SbcC subfamily.</text>
</comment>
<keyword evidence="7" id="KW-0269">Exonuclease</keyword>
<feature type="coiled-coil region" evidence="4">
    <location>
        <begin position="817"/>
        <end position="851"/>
    </location>
</feature>
<dbReference type="EMBL" id="FNWT01000004">
    <property type="protein sequence ID" value="SEH51192.1"/>
    <property type="molecule type" value="Genomic_DNA"/>
</dbReference>
<keyword evidence="7" id="KW-0540">Nuclease</keyword>
<comment type="subunit">
    <text evidence="2">Heterodimer of SbcC and SbcD.</text>
</comment>
<accession>A0A1H6IXC2</accession>
<proteinExistence type="inferred from homology"/>
<evidence type="ECO:0000256" key="2">
    <source>
        <dbReference type="ARBA" id="ARBA00011322"/>
    </source>
</evidence>
<feature type="compositionally biased region" description="Basic and acidic residues" evidence="5">
    <location>
        <begin position="579"/>
        <end position="612"/>
    </location>
</feature>
<evidence type="ECO:0000313" key="7">
    <source>
        <dbReference type="EMBL" id="SEH51192.1"/>
    </source>
</evidence>
<dbReference type="GO" id="GO:0004527">
    <property type="term" value="F:exonuclease activity"/>
    <property type="evidence" value="ECO:0007669"/>
    <property type="project" value="UniProtKB-KW"/>
</dbReference>
<organism evidence="7 8">
    <name type="scientific">Parafannyhessea umbonata</name>
    <dbReference type="NCBI Taxonomy" id="604330"/>
    <lineage>
        <taxon>Bacteria</taxon>
        <taxon>Bacillati</taxon>
        <taxon>Actinomycetota</taxon>
        <taxon>Coriobacteriia</taxon>
        <taxon>Coriobacteriales</taxon>
        <taxon>Atopobiaceae</taxon>
        <taxon>Parafannyhessea</taxon>
    </lineage>
</organism>
<evidence type="ECO:0000256" key="5">
    <source>
        <dbReference type="SAM" id="MobiDB-lite"/>
    </source>
</evidence>
<dbReference type="Gene3D" id="3.40.50.300">
    <property type="entry name" value="P-loop containing nucleotide triphosphate hydrolases"/>
    <property type="match status" value="2"/>
</dbReference>
<feature type="coiled-coil region" evidence="4">
    <location>
        <begin position="449"/>
        <end position="507"/>
    </location>
</feature>
<keyword evidence="7" id="KW-0378">Hydrolase</keyword>
<sequence>MRPTLLTMSAFGPYAKKTAIDFASLGSDGLYLICGDTGAGKTTIFDAIAFALYGEATGSYRKTDSLRSDFADGATPTYVELEFSHRGKRYRVRRNPQYERPAKRGSGIATEHANAELEELDNPEAKVLTRVTDVNNKVGELLGIDRAQFSQIVMIAQGDFRKLLAAGTSDRGEILRKLFGTEPYQRFAYALDDRRKRLRGENGEVNNQIKGACSAVRVGGSEDRAQRLEALSESAAPNAEALLGLIEEQTKADAPVLERLRAEGKELDGQRSALSTLLDRARRAEGLERKVEEIRGQLGPAGEAVENRARELAAWQEHSGKAREFTEAAARLRDQLVRYDELDRERAKEAELRKGLETADAVLGGVQKNLDLVCRDLEKMKARRGDLEEAPQNLVRAEAVRGNAQRKMSDAQKVLESCNELARREGELGQLGDKAKNAADELLTGEVALGEAAKAVEALEVRRKELSDAPALAAKCKATVDDLEKRKVAVEEDCDELRRRAAMAEEAGKSAELAKGAYVVAVREYHEASSRAADLEGAFLDARAGILARDLSEGSPCPVCGSTSHPHPAQLGEFAPTEADVRSAREASSESRDRMDEASRRSGEAKARRESAENELKALVERVGTLDVVESRLEQLGKDLEKAKRDLSGSEERAKELAQAERDLSSARDASDAAAACLEELRKASAAASNELAAASASCEEFRASLNLPDVSRAREQADTAKWELEQAGRDVDSARARVNELDDLSKKMTDLESRKAQLEGRHKRAASEQAGAREALSASSAKVKTLADGLEFESGVAAKAEADRLEGRGLRITEGIEAARKALVDAESGRDKLLERAKTLSGQIDELRKSDGQSVEEVTSKLDEVGARHSEVEDAITSLTARAAANASAKEALEALGERARKIADQYGEIETLAKTATGQLSGKERLSFETYLQARWFDRVIAAANGRFSVMTNGRFELERQKGQRSGSAQSGLGLDVRDTFTGKPRPASSLSGGESFKASLALALGLSDVVQAAAGGIQLDAMFVDEGFGTLDEESLALAVRTLTELSGPDKLVGIISHVEELRSSIDRKIVVEAGREGSKVRIEGVAG</sequence>
<reference evidence="7 8" key="1">
    <citation type="submission" date="2016-10" db="EMBL/GenBank/DDBJ databases">
        <authorList>
            <person name="Varghese N."/>
            <person name="Submissions S."/>
        </authorList>
    </citation>
    <scope>NUCLEOTIDE SEQUENCE [LARGE SCALE GENOMIC DNA]</scope>
    <source>
        <strain evidence="7 8">WCP15</strain>
    </source>
</reference>
<evidence type="ECO:0000259" key="6">
    <source>
        <dbReference type="Pfam" id="PF13476"/>
    </source>
</evidence>
<evidence type="ECO:0000256" key="1">
    <source>
        <dbReference type="ARBA" id="ARBA00006930"/>
    </source>
</evidence>
<dbReference type="Pfam" id="PF13558">
    <property type="entry name" value="SbcC_Walker_B"/>
    <property type="match status" value="1"/>
</dbReference>
<protein>
    <recommendedName>
        <fullName evidence="3">Nuclease SbcCD subunit C</fullName>
    </recommendedName>
</protein>
<comment type="caution">
    <text evidence="7">The sequence shown here is derived from an EMBL/GenBank/DDBJ whole genome shotgun (WGS) entry which is preliminary data.</text>
</comment>
<evidence type="ECO:0000256" key="3">
    <source>
        <dbReference type="ARBA" id="ARBA00013368"/>
    </source>
</evidence>
<dbReference type="PANTHER" id="PTHR32114">
    <property type="entry name" value="ABC TRANSPORTER ABCH.3"/>
    <property type="match status" value="1"/>
</dbReference>
<name>A0A1H6IXC2_9ACTN</name>
<dbReference type="Pfam" id="PF13476">
    <property type="entry name" value="AAA_23"/>
    <property type="match status" value="1"/>
</dbReference>
<evidence type="ECO:0000256" key="4">
    <source>
        <dbReference type="SAM" id="Coils"/>
    </source>
</evidence>
<gene>
    <name evidence="7" type="ORF">SAMN05216447_10470</name>
</gene>
<dbReference type="Proteomes" id="UP000199135">
    <property type="component" value="Unassembled WGS sequence"/>
</dbReference>